<evidence type="ECO:0000256" key="1">
    <source>
        <dbReference type="ARBA" id="ARBA00022679"/>
    </source>
</evidence>
<accession>A0AA45HJE0</accession>
<reference evidence="3 4" key="1">
    <citation type="submission" date="2018-05" db="EMBL/GenBank/DDBJ databases">
        <title>Genomic Encyclopedia of Type Strains, Phase IV (KMG-IV): sequencing the most valuable type-strain genomes for metagenomic binning, comparative biology and taxonomic classification.</title>
        <authorList>
            <person name="Goeker M."/>
        </authorList>
    </citation>
    <scope>NUCLEOTIDE SEQUENCE [LARGE SCALE GENOMIC DNA]</scope>
    <source>
        <strain evidence="3 4">DSM 24906</strain>
    </source>
</reference>
<feature type="domain" description="DAHP synthetase I/KDSA" evidence="2">
    <location>
        <begin position="24"/>
        <end position="269"/>
    </location>
</feature>
<dbReference type="AlphaFoldDB" id="A0AA45HJE0"/>
<organism evidence="3 4">
    <name type="scientific">Oceanotoga teriensis</name>
    <dbReference type="NCBI Taxonomy" id="515440"/>
    <lineage>
        <taxon>Bacteria</taxon>
        <taxon>Thermotogati</taxon>
        <taxon>Thermotogota</taxon>
        <taxon>Thermotogae</taxon>
        <taxon>Petrotogales</taxon>
        <taxon>Petrotogaceae</taxon>
        <taxon>Oceanotoga</taxon>
    </lineage>
</organism>
<protein>
    <submittedName>
        <fullName evidence="3">3-deoxy-D-arabinoheptulosonate-7-phosphate synthase</fullName>
    </submittedName>
</protein>
<dbReference type="InterPro" id="IPR052899">
    <property type="entry name" value="Class-I_DAHP_synthase"/>
</dbReference>
<gene>
    <name evidence="3" type="ORF">C7380_10394</name>
</gene>
<keyword evidence="1" id="KW-0808">Transferase</keyword>
<dbReference type="GO" id="GO:0016832">
    <property type="term" value="F:aldehyde-lyase activity"/>
    <property type="evidence" value="ECO:0007669"/>
    <property type="project" value="InterPro"/>
</dbReference>
<dbReference type="InterPro" id="IPR013785">
    <property type="entry name" value="Aldolase_TIM"/>
</dbReference>
<dbReference type="Gene3D" id="3.20.20.70">
    <property type="entry name" value="Aldolase class I"/>
    <property type="match status" value="1"/>
</dbReference>
<dbReference type="GO" id="GO:0016740">
    <property type="term" value="F:transferase activity"/>
    <property type="evidence" value="ECO:0007669"/>
    <property type="project" value="UniProtKB-KW"/>
</dbReference>
<name>A0AA45HJE0_9BACT</name>
<dbReference type="EMBL" id="QGGI01000003">
    <property type="protein sequence ID" value="PWJ95916.1"/>
    <property type="molecule type" value="Genomic_DNA"/>
</dbReference>
<comment type="caution">
    <text evidence="3">The sequence shown here is derived from an EMBL/GenBank/DDBJ whole genome shotgun (WGS) entry which is preliminary data.</text>
</comment>
<dbReference type="SUPFAM" id="SSF51569">
    <property type="entry name" value="Aldolase"/>
    <property type="match status" value="1"/>
</dbReference>
<evidence type="ECO:0000313" key="4">
    <source>
        <dbReference type="Proteomes" id="UP000245921"/>
    </source>
</evidence>
<dbReference type="RefSeq" id="WP_109604033.1">
    <property type="nucleotide sequence ID" value="NZ_QGGI01000003.1"/>
</dbReference>
<dbReference type="PANTHER" id="PTHR43018:SF2">
    <property type="entry name" value="PHOSPHO-2-DEHYDRO-3-DEOXYHEPTONATE ALDOLASE"/>
    <property type="match status" value="1"/>
</dbReference>
<dbReference type="Proteomes" id="UP000245921">
    <property type="component" value="Unassembled WGS sequence"/>
</dbReference>
<proteinExistence type="predicted"/>
<dbReference type="NCBIfam" id="TIGR01361">
    <property type="entry name" value="DAHP_synth_Bsub"/>
    <property type="match status" value="1"/>
</dbReference>
<dbReference type="NCBIfam" id="NF006421">
    <property type="entry name" value="PRK08673.1"/>
    <property type="match status" value="1"/>
</dbReference>
<dbReference type="PANTHER" id="PTHR43018">
    <property type="entry name" value="PHOSPHO-2-DEHYDRO-3-DEOXYHEPTONATE ALDOLASE"/>
    <property type="match status" value="1"/>
</dbReference>
<evidence type="ECO:0000259" key="2">
    <source>
        <dbReference type="Pfam" id="PF00793"/>
    </source>
</evidence>
<dbReference type="Pfam" id="PF00793">
    <property type="entry name" value="DAHP_synth_1"/>
    <property type="match status" value="1"/>
</dbReference>
<sequence length="275" mass="31440">MSKLIVEKKDKFEKGIDIKIDTTIISQNNMTFIAGPCSVEDKIIMDEIAHFLKEQNVFFIRGGAYKPRTSPYSFQGYGVKGLEIIREVANKYKLKVVTEANSEKNLEMVKKYSDIIQIGSRNSQNFELLKQVAKTDKPILLKRGFMNNLEEFIYSAEYIAKENNKNIILCERGIRTFENSTRNTLDISSIPILKRRTILPIISDPSHAAGRRDIIEELTYASIAAGANGIMLEIHPKPEIAISDSNQTIDFRTFERIYKNSQALFKIIQEVNHEK</sequence>
<dbReference type="NCBIfam" id="NF009239">
    <property type="entry name" value="PRK12595.1"/>
    <property type="match status" value="1"/>
</dbReference>
<keyword evidence="4" id="KW-1185">Reference proteome</keyword>
<dbReference type="InterPro" id="IPR006268">
    <property type="entry name" value="DAHP_syn_2"/>
</dbReference>
<dbReference type="InterPro" id="IPR006218">
    <property type="entry name" value="DAHP1/KDSA"/>
</dbReference>
<dbReference type="GO" id="GO:0009073">
    <property type="term" value="P:aromatic amino acid family biosynthetic process"/>
    <property type="evidence" value="ECO:0007669"/>
    <property type="project" value="InterPro"/>
</dbReference>
<evidence type="ECO:0000313" key="3">
    <source>
        <dbReference type="EMBL" id="PWJ95916.1"/>
    </source>
</evidence>